<name>A0A016TB51_9BILA</name>
<feature type="domain" description="SCP" evidence="1">
    <location>
        <begin position="17"/>
        <end position="165"/>
    </location>
</feature>
<accession>A0A016TB51</accession>
<dbReference type="InterPro" id="IPR036691">
    <property type="entry name" value="Endo/exonu/phosph_ase_sf"/>
</dbReference>
<dbReference type="Pfam" id="PF00188">
    <property type="entry name" value="CAP"/>
    <property type="match status" value="2"/>
</dbReference>
<dbReference type="EMBL" id="JARK01001455">
    <property type="protein sequence ID" value="EYB99910.1"/>
    <property type="molecule type" value="Genomic_DNA"/>
</dbReference>
<protein>
    <recommendedName>
        <fullName evidence="1">SCP domain-containing protein</fullName>
    </recommendedName>
</protein>
<evidence type="ECO:0000313" key="3">
    <source>
        <dbReference type="Proteomes" id="UP000024635"/>
    </source>
</evidence>
<evidence type="ECO:0000259" key="1">
    <source>
        <dbReference type="SMART" id="SM00198"/>
    </source>
</evidence>
<comment type="caution">
    <text evidence="2">The sequence shown here is derived from an EMBL/GenBank/DDBJ whole genome shotgun (WGS) entry which is preliminary data.</text>
</comment>
<dbReference type="InterPro" id="IPR014044">
    <property type="entry name" value="CAP_dom"/>
</dbReference>
<organism evidence="2 3">
    <name type="scientific">Ancylostoma ceylanicum</name>
    <dbReference type="NCBI Taxonomy" id="53326"/>
    <lineage>
        <taxon>Eukaryota</taxon>
        <taxon>Metazoa</taxon>
        <taxon>Ecdysozoa</taxon>
        <taxon>Nematoda</taxon>
        <taxon>Chromadorea</taxon>
        <taxon>Rhabditida</taxon>
        <taxon>Rhabditina</taxon>
        <taxon>Rhabditomorpha</taxon>
        <taxon>Strongyloidea</taxon>
        <taxon>Ancylostomatidae</taxon>
        <taxon>Ancylostomatinae</taxon>
        <taxon>Ancylostoma</taxon>
    </lineage>
</organism>
<dbReference type="Proteomes" id="UP000024635">
    <property type="component" value="Unassembled WGS sequence"/>
</dbReference>
<dbReference type="STRING" id="53326.A0A016TB51"/>
<dbReference type="SUPFAM" id="SSF56219">
    <property type="entry name" value="DNase I-like"/>
    <property type="match status" value="1"/>
</dbReference>
<evidence type="ECO:0000313" key="2">
    <source>
        <dbReference type="EMBL" id="EYB99910.1"/>
    </source>
</evidence>
<dbReference type="AlphaFoldDB" id="A0A016TB51"/>
<reference evidence="3" key="1">
    <citation type="journal article" date="2015" name="Nat. Genet.">
        <title>The genome and transcriptome of the zoonotic hookworm Ancylostoma ceylanicum identify infection-specific gene families.</title>
        <authorList>
            <person name="Schwarz E.M."/>
            <person name="Hu Y."/>
            <person name="Antoshechkin I."/>
            <person name="Miller M.M."/>
            <person name="Sternberg P.W."/>
            <person name="Aroian R.V."/>
        </authorList>
    </citation>
    <scope>NUCLEOTIDE SEQUENCE</scope>
    <source>
        <strain evidence="3">HY135</strain>
    </source>
</reference>
<dbReference type="Gene3D" id="3.40.33.10">
    <property type="entry name" value="CAP"/>
    <property type="match status" value="2"/>
</dbReference>
<dbReference type="CDD" id="cd05380">
    <property type="entry name" value="CAP_euk"/>
    <property type="match status" value="2"/>
</dbReference>
<dbReference type="SUPFAM" id="SSF55797">
    <property type="entry name" value="PR-1-like"/>
    <property type="match status" value="2"/>
</dbReference>
<proteinExistence type="predicted"/>
<keyword evidence="3" id="KW-1185">Reference proteome</keyword>
<dbReference type="SMART" id="SM00198">
    <property type="entry name" value="SCP"/>
    <property type="match status" value="1"/>
</dbReference>
<dbReference type="InterPro" id="IPR035940">
    <property type="entry name" value="CAP_sf"/>
</dbReference>
<gene>
    <name evidence="2" type="primary">Acey_s0119.g835</name>
    <name evidence="2" type="synonym">ASP-s0119.g835</name>
    <name evidence="2" type="ORF">Y032_0119g835</name>
</gene>
<dbReference type="OrthoDB" id="5823144at2759"/>
<sequence length="977" mass="111044">MEVPKDFGCKNSLISDEWRRAVLEYHNKLRRKVAKGEQPTKGSKFMPAAAKMNELTWDCGLEHNVWLYLCNSSTPVDPFYTKNNKTTIKTKGTPCNVTANTLDVLKTFAKESEAVDLSGQNPKRSDEIANFALMIAEAAKSFACSYQKCSGSSETSFLCLYNTLLVADNQTYESTTDKAQICEKCAANGNDPKCIEYLCQYEYTLVEDVYPYVYCYDDYMTRDMQDTAIYMHNYYRKLVATGWAKDRNEYVPRAKNMNALTYACNTIGQDAAHLVNCTARQYNPKTGYSLNYKEFSYKVTPADALREAISAWYGELQNVDLDEKAMYTTEIEANAKNFANMAFAETTKFACSAQQCQAQGYTVALCVYNSPPDLDSPLYEVGRPCSGCDKAKTTCDQLNDDFYDEIRETAAKCRSYYKIIAGDFNAYVGPKRPYEAFIGPHSLEGGNETGIRLASVFISHFYHGNSRFQKTKNRRWTYVSPNGVHKHELEHILCNRKVFTDVAVVPSFQTGSDHRLLRAKFHFNIIKAMLDRTAHRRSPLTILDAEAAERLAEMHDFEELNCIDEDYHQLVVAITSIRDGCRKKKPDQITSRITEETQLLEKRRNLKRTTHSHLEVTLLNRVCRESVAQDHEAFTRKRLIAAAESRTSIKLTARRIAEYRHVIPCQMNSEGRKVTSRLGMEAAIKGYYERLFHPSMTTALRRLSREFLQPGKHQIPSFCIKKGDKEDLGNYRPISLLPHVMRDRFADPSAARLAQTTLEDTDEYVYLERLINMANDLEPEIIRRKRAAWAAYNTIKPAVSEIKNQKLRDELLNSTVIPALCYGSGTWTLMKAMVEQLKTTGPQEPKPETIGKDATIRNMATAEFEARINQVVIRTRFIFGLTLRLNAVFRGLKVVQVRLSAIHSTKDLLTPVHSTHPSKTTPSLQSTDELTTCPTDIAEQNATAAMADRQWMTSGYRMMQPWSYEACASIVTISQLT</sequence>